<dbReference type="EMBL" id="KI517384">
    <property type="protein sequence ID" value="ESQ54121.1"/>
    <property type="molecule type" value="Genomic_DNA"/>
</dbReference>
<gene>
    <name evidence="1" type="ORF">EUTSA_v10027596mg</name>
</gene>
<sequence length="70" mass="7966">MTRRHTKSESSVSSKSITLLQVPTTNYPPIQPNLALLFNQINIPPLSPTYTEQISFFFFQLKGEKKVSKP</sequence>
<accession>V4P3W4</accession>
<protein>
    <submittedName>
        <fullName evidence="1">Uncharacterized protein</fullName>
    </submittedName>
</protein>
<evidence type="ECO:0000313" key="2">
    <source>
        <dbReference type="Proteomes" id="UP000030689"/>
    </source>
</evidence>
<organism evidence="1 2">
    <name type="scientific">Eutrema salsugineum</name>
    <name type="common">Saltwater cress</name>
    <name type="synonym">Sisymbrium salsugineum</name>
    <dbReference type="NCBI Taxonomy" id="72664"/>
    <lineage>
        <taxon>Eukaryota</taxon>
        <taxon>Viridiplantae</taxon>
        <taxon>Streptophyta</taxon>
        <taxon>Embryophyta</taxon>
        <taxon>Tracheophyta</taxon>
        <taxon>Spermatophyta</taxon>
        <taxon>Magnoliopsida</taxon>
        <taxon>eudicotyledons</taxon>
        <taxon>Gunneridae</taxon>
        <taxon>Pentapetalae</taxon>
        <taxon>rosids</taxon>
        <taxon>malvids</taxon>
        <taxon>Brassicales</taxon>
        <taxon>Brassicaceae</taxon>
        <taxon>Eutremeae</taxon>
        <taxon>Eutrema</taxon>
    </lineage>
</organism>
<name>V4P3W4_EUTSA</name>
<keyword evidence="2" id="KW-1185">Reference proteome</keyword>
<reference evidence="1 2" key="1">
    <citation type="journal article" date="2013" name="Front. Plant Sci.">
        <title>The Reference Genome of the Halophytic Plant Eutrema salsugineum.</title>
        <authorList>
            <person name="Yang R."/>
            <person name="Jarvis D.E."/>
            <person name="Chen H."/>
            <person name="Beilstein M.A."/>
            <person name="Grimwood J."/>
            <person name="Jenkins J."/>
            <person name="Shu S."/>
            <person name="Prochnik S."/>
            <person name="Xin M."/>
            <person name="Ma C."/>
            <person name="Schmutz J."/>
            <person name="Wing R.A."/>
            <person name="Mitchell-Olds T."/>
            <person name="Schumaker K.S."/>
            <person name="Wang X."/>
        </authorList>
    </citation>
    <scope>NUCLEOTIDE SEQUENCE [LARGE SCALE GENOMIC DNA]</scope>
</reference>
<dbReference type="Gramene" id="ESQ54121">
    <property type="protein sequence ID" value="ESQ54121"/>
    <property type="gene ID" value="EUTSA_v10027596mg"/>
</dbReference>
<dbReference type="KEGG" id="eus:EUTSA_v10027596mg"/>
<dbReference type="AlphaFoldDB" id="V4P3W4"/>
<proteinExistence type="predicted"/>
<evidence type="ECO:0000313" key="1">
    <source>
        <dbReference type="EMBL" id="ESQ54121.1"/>
    </source>
</evidence>
<dbReference type="Proteomes" id="UP000030689">
    <property type="component" value="Unassembled WGS sequence"/>
</dbReference>